<dbReference type="EMBL" id="FOHA01000012">
    <property type="protein sequence ID" value="SER94877.1"/>
    <property type="molecule type" value="Genomic_DNA"/>
</dbReference>
<reference evidence="2 3" key="1">
    <citation type="submission" date="2016-10" db="EMBL/GenBank/DDBJ databases">
        <authorList>
            <person name="de Groot N.N."/>
        </authorList>
    </citation>
    <scope>NUCLEOTIDE SEQUENCE [LARGE SCALE GENOMIC DNA]</scope>
    <source>
        <strain evidence="2 3">DSM 13760</strain>
    </source>
</reference>
<dbReference type="OrthoDB" id="1151029at2"/>
<evidence type="ECO:0000313" key="2">
    <source>
        <dbReference type="EMBL" id="SER94877.1"/>
    </source>
</evidence>
<protein>
    <recommendedName>
        <fullName evidence="1">DUF2262 domain-containing protein</fullName>
    </recommendedName>
</protein>
<keyword evidence="3" id="KW-1185">Reference proteome</keyword>
<evidence type="ECO:0000259" key="1">
    <source>
        <dbReference type="Pfam" id="PF10020"/>
    </source>
</evidence>
<gene>
    <name evidence="2" type="ORF">SAMN04488559_11240</name>
</gene>
<proteinExistence type="predicted"/>
<dbReference type="Proteomes" id="UP000198948">
    <property type="component" value="Unassembled WGS sequence"/>
</dbReference>
<dbReference type="Pfam" id="PF10020">
    <property type="entry name" value="DUF2262"/>
    <property type="match status" value="1"/>
</dbReference>
<dbReference type="AlphaFoldDB" id="A0A1H9TCX3"/>
<dbReference type="InterPro" id="IPR019260">
    <property type="entry name" value="DUF2262"/>
</dbReference>
<accession>A0A1H9TCX3</accession>
<dbReference type="STRING" id="142588.SAMN04488559_11240"/>
<feature type="domain" description="DUF2262" evidence="1">
    <location>
        <begin position="108"/>
        <end position="246"/>
    </location>
</feature>
<sequence>MKTYTIITGFGYLYRNPSENTIAGMEYTAYHAENEPLTAKSGTILFLSTVDTFENLKEKVLKNSMIRIIGEKDGETIFIHQLLDAAPTPNQEEQLFLEKQTLPRDFEDAILGNFKENRALNYFEGKMQHHGEEISVALQNKKELPIAHQIYEQLDLLLAQARSFAAEELCYDANEWNYSDWIDEGKDKADFVELTEEAFCQDLTPTTFSIWEEKNYQIWFNTGDLFTDHAICVYANLNDGCLSANIEG</sequence>
<organism evidence="2 3">
    <name type="scientific">Isobaculum melis</name>
    <dbReference type="NCBI Taxonomy" id="142588"/>
    <lineage>
        <taxon>Bacteria</taxon>
        <taxon>Bacillati</taxon>
        <taxon>Bacillota</taxon>
        <taxon>Bacilli</taxon>
        <taxon>Lactobacillales</taxon>
        <taxon>Carnobacteriaceae</taxon>
        <taxon>Isobaculum</taxon>
    </lineage>
</organism>
<evidence type="ECO:0000313" key="3">
    <source>
        <dbReference type="Proteomes" id="UP000198948"/>
    </source>
</evidence>
<name>A0A1H9TCX3_9LACT</name>
<dbReference type="RefSeq" id="WP_092652807.1">
    <property type="nucleotide sequence ID" value="NZ_FOHA01000012.1"/>
</dbReference>